<keyword evidence="2" id="KW-0472">Membrane</keyword>
<protein>
    <recommendedName>
        <fullName evidence="5">LXG domain-containing protein</fullName>
    </recommendedName>
</protein>
<dbReference type="AlphaFoldDB" id="A0AB38XPC0"/>
<organism evidence="3 4">
    <name type="scientific">Winkia neuii subsp. anitrata</name>
    <dbReference type="NCBI Taxonomy" id="29318"/>
    <lineage>
        <taxon>Bacteria</taxon>
        <taxon>Bacillati</taxon>
        <taxon>Actinomycetota</taxon>
        <taxon>Actinomycetes</taxon>
        <taxon>Actinomycetales</taxon>
        <taxon>Actinomycetaceae</taxon>
        <taxon>Winkia</taxon>
    </lineage>
</organism>
<accession>A0AB38XPC0</accession>
<feature type="coiled-coil region" evidence="1">
    <location>
        <begin position="142"/>
        <end position="176"/>
    </location>
</feature>
<dbReference type="Proteomes" id="UP001211044">
    <property type="component" value="Chromosome"/>
</dbReference>
<reference evidence="3" key="1">
    <citation type="submission" date="2023-01" db="EMBL/GenBank/DDBJ databases">
        <title>Comparative Genomic Analysis of the Clinically-Derived Winkia Strain NY0527 Provides Evidence into the Taxonomic Reassignment of Winkia neuii and Characterizes Their Virulence Traits.</title>
        <authorList>
            <person name="Cai X."/>
            <person name="Peng Y."/>
            <person name="Li M."/>
            <person name="Qiu Y."/>
            <person name="Wang Y."/>
            <person name="Xu L."/>
            <person name="Hou Q."/>
        </authorList>
    </citation>
    <scope>NUCLEOTIDE SEQUENCE</scope>
    <source>
        <strain evidence="3">NY0527</strain>
    </source>
</reference>
<evidence type="ECO:0000256" key="1">
    <source>
        <dbReference type="SAM" id="Coils"/>
    </source>
</evidence>
<keyword evidence="2" id="KW-0812">Transmembrane</keyword>
<dbReference type="KEGG" id="wne:PIG85_00385"/>
<evidence type="ECO:0000313" key="4">
    <source>
        <dbReference type="Proteomes" id="UP001211044"/>
    </source>
</evidence>
<gene>
    <name evidence="3" type="ORF">PIG85_00385</name>
</gene>
<proteinExistence type="predicted"/>
<feature type="transmembrane region" description="Helical" evidence="2">
    <location>
        <begin position="265"/>
        <end position="284"/>
    </location>
</feature>
<evidence type="ECO:0008006" key="5">
    <source>
        <dbReference type="Google" id="ProtNLM"/>
    </source>
</evidence>
<sequence>MGENWYLVGESRNPIRGDGAQIQTMIGRYQELGDTFENMAAFLDGSSLGDQQGKWAQILKQESGELPNDFRKFASSFNTVGNYLADWKTKTEDSKEKARVEVRKAEAAEQDRAAASASLRQAMGHVVTAGMSAITSGNVAQVVEAQRQVSSYQTKLNEAKGRIAEATKRVHEIKRSHDDDAATTAANIESAKDDAPKLNGWERILYSDAWKVLVKVAKVVSVVLGIVACFVSGGAIAIALGAAALITVFDGFMQWRAGDKSGAEFAIDAIFGAITIIPGAKALGTGLKGLKVGKAAKAFAPKLTDTGELLQKNFSPLLKSGAFKNFRAGIAKSAKNYLRTGEWSSPLSGIERGAYGEIKGAVKESFYNATHGKDSFLNSSDGLKKVLFGDVLPSKKKIAEFNTARKHFGEYSQLYGKLRAMERGGAGLSAFDKLSTMGNSVMQSHVMDKGADVVKTFKPIVKDVMTSYNNLNDPLSSDGISLKNTCRKLFQPVGNVKDLADALK</sequence>
<keyword evidence="1" id="KW-0175">Coiled coil</keyword>
<evidence type="ECO:0000256" key="2">
    <source>
        <dbReference type="SAM" id="Phobius"/>
    </source>
</evidence>
<name>A0AB38XPC0_9ACTO</name>
<dbReference type="RefSeq" id="WP_141740521.1">
    <property type="nucleotide sequence ID" value="NZ_CP116394.1"/>
</dbReference>
<evidence type="ECO:0000313" key="3">
    <source>
        <dbReference type="EMBL" id="WCE46136.1"/>
    </source>
</evidence>
<keyword evidence="2" id="KW-1133">Transmembrane helix</keyword>
<feature type="transmembrane region" description="Helical" evidence="2">
    <location>
        <begin position="219"/>
        <end position="245"/>
    </location>
</feature>
<dbReference type="EMBL" id="CP116394">
    <property type="protein sequence ID" value="WCE46136.1"/>
    <property type="molecule type" value="Genomic_DNA"/>
</dbReference>